<feature type="chain" id="PRO_5031164570" evidence="3">
    <location>
        <begin position="22"/>
        <end position="480"/>
    </location>
</feature>
<keyword evidence="6" id="KW-1185">Reference proteome</keyword>
<gene>
    <name evidence="5" type="ORF">HK107_15285</name>
</gene>
<evidence type="ECO:0000256" key="3">
    <source>
        <dbReference type="SAM" id="SignalP"/>
    </source>
</evidence>
<comment type="similarity">
    <text evidence="1">Belongs to the peptidase S33 family.</text>
</comment>
<name>A0A7Y3W6G1_9PROT</name>
<dbReference type="InterPro" id="IPR051601">
    <property type="entry name" value="Serine_prot/Carboxylest_S33"/>
</dbReference>
<protein>
    <submittedName>
        <fullName evidence="5">Alpha/beta hydrolase</fullName>
    </submittedName>
</protein>
<evidence type="ECO:0000313" key="6">
    <source>
        <dbReference type="Proteomes" id="UP000536835"/>
    </source>
</evidence>
<evidence type="ECO:0000259" key="4">
    <source>
        <dbReference type="Pfam" id="PF00561"/>
    </source>
</evidence>
<dbReference type="Pfam" id="PF00561">
    <property type="entry name" value="Abhydrolase_1"/>
    <property type="match status" value="1"/>
</dbReference>
<dbReference type="GO" id="GO:0016787">
    <property type="term" value="F:hydrolase activity"/>
    <property type="evidence" value="ECO:0007669"/>
    <property type="project" value="UniProtKB-KW"/>
</dbReference>
<organism evidence="5 6">
    <name type="scientific">Parvularcula mediterranea</name>
    <dbReference type="NCBI Taxonomy" id="2732508"/>
    <lineage>
        <taxon>Bacteria</taxon>
        <taxon>Pseudomonadati</taxon>
        <taxon>Pseudomonadota</taxon>
        <taxon>Alphaproteobacteria</taxon>
        <taxon>Parvularculales</taxon>
        <taxon>Parvularculaceae</taxon>
        <taxon>Parvularcula</taxon>
    </lineage>
</organism>
<dbReference type="Gene3D" id="3.40.50.1820">
    <property type="entry name" value="alpha/beta hydrolase"/>
    <property type="match status" value="1"/>
</dbReference>
<dbReference type="PANTHER" id="PTHR43248">
    <property type="entry name" value="2-SUCCINYL-6-HYDROXY-2,4-CYCLOHEXADIENE-1-CARBOXYLATE SYNTHASE"/>
    <property type="match status" value="1"/>
</dbReference>
<evidence type="ECO:0000256" key="2">
    <source>
        <dbReference type="ARBA" id="ARBA00022801"/>
    </source>
</evidence>
<dbReference type="AlphaFoldDB" id="A0A7Y3W6G1"/>
<keyword evidence="3" id="KW-0732">Signal</keyword>
<feature type="domain" description="AB hydrolase-1" evidence="4">
    <location>
        <begin position="108"/>
        <end position="246"/>
    </location>
</feature>
<proteinExistence type="inferred from homology"/>
<comment type="caution">
    <text evidence="5">The sequence shown here is derived from an EMBL/GenBank/DDBJ whole genome shotgun (WGS) entry which is preliminary data.</text>
</comment>
<keyword evidence="2 5" id="KW-0378">Hydrolase</keyword>
<evidence type="ECO:0000313" key="5">
    <source>
        <dbReference type="EMBL" id="NNU17694.1"/>
    </source>
</evidence>
<sequence length="480" mass="51739">MLRRLRVAFLVAAVLLGSAEAQIIRPKPLLEETSRQPAPFETPDGQTLTIDQVTLRVPAIRAKRNSDLLAVRFLRFPAVAPEGYPPLLYLADGPASELAVRDWSLLGALRQTRDVILIDPRGTGLSDQPPACESSYGFASGAETRRDAMVATYRRAFRQCRSYWEAAGVDLKAYSPVEAADDLAAIANILGGRVAVLASGRGTHLALAMQKRHPKKVNRLVLSSTEGLGQTLRYPQQTDKAVERIDSFLGERGARGSSLSERLVRLIEELDASPQRIVLAGEGRDLALSGFLLQIVAAQMVADPAEAGRLEAAIASAEDGDFQPLASLASPHAPARITLEAPMLGSRLASGADTVRRARLRVQARSAVLGEGLNFPIQHLAEDARHLELRGRYRDRPGGRTPTLVLMGELDGWSYPEEARKATRSLRKNRTLLLVEGAGSDLLSSSPDAEAAALAFLSGDEPESGTIAAAPLTFEASRRD</sequence>
<dbReference type="RefSeq" id="WP_173201357.1">
    <property type="nucleotide sequence ID" value="NZ_JABFCX010000003.1"/>
</dbReference>
<dbReference type="InterPro" id="IPR029058">
    <property type="entry name" value="AB_hydrolase_fold"/>
</dbReference>
<dbReference type="EMBL" id="JABFCX010000003">
    <property type="protein sequence ID" value="NNU17694.1"/>
    <property type="molecule type" value="Genomic_DNA"/>
</dbReference>
<accession>A0A7Y3W6G1</accession>
<evidence type="ECO:0000256" key="1">
    <source>
        <dbReference type="ARBA" id="ARBA00010088"/>
    </source>
</evidence>
<feature type="signal peptide" evidence="3">
    <location>
        <begin position="1"/>
        <end position="21"/>
    </location>
</feature>
<dbReference type="InterPro" id="IPR000073">
    <property type="entry name" value="AB_hydrolase_1"/>
</dbReference>
<reference evidence="5 6" key="1">
    <citation type="submission" date="2020-05" db="EMBL/GenBank/DDBJ databases">
        <title>Parvularcula mediterraneae sp. nov., isolated from polypropylene straw from shallow seawater of the seashore of Laganas in Zakynthos island, Greece.</title>
        <authorList>
            <person name="Szabo I."/>
            <person name="Al-Omari J."/>
            <person name="Rado J."/>
            <person name="Szerdahelyi G.S."/>
        </authorList>
    </citation>
    <scope>NUCLEOTIDE SEQUENCE [LARGE SCALE GENOMIC DNA]</scope>
    <source>
        <strain evidence="5 6">ZS-1/3</strain>
    </source>
</reference>
<dbReference type="Proteomes" id="UP000536835">
    <property type="component" value="Unassembled WGS sequence"/>
</dbReference>
<dbReference type="SUPFAM" id="SSF53474">
    <property type="entry name" value="alpha/beta-Hydrolases"/>
    <property type="match status" value="1"/>
</dbReference>